<keyword evidence="2" id="KW-0560">Oxidoreductase</keyword>
<dbReference type="PROSITE" id="PS51352">
    <property type="entry name" value="THIOREDOXIN_2"/>
    <property type="match status" value="1"/>
</dbReference>
<organism evidence="6 7">
    <name type="scientific">Sneathiella chungangensis</name>
    <dbReference type="NCBI Taxonomy" id="1418234"/>
    <lineage>
        <taxon>Bacteria</taxon>
        <taxon>Pseudomonadati</taxon>
        <taxon>Pseudomonadota</taxon>
        <taxon>Alphaproteobacteria</taxon>
        <taxon>Sneathiellales</taxon>
        <taxon>Sneathiellaceae</taxon>
        <taxon>Sneathiella</taxon>
    </lineage>
</organism>
<dbReference type="InterPro" id="IPR041205">
    <property type="entry name" value="ScsC_N"/>
</dbReference>
<dbReference type="OrthoDB" id="9780147at2"/>
<keyword evidence="4" id="KW-0676">Redox-active center</keyword>
<evidence type="ECO:0000313" key="7">
    <source>
        <dbReference type="Proteomes" id="UP000445696"/>
    </source>
</evidence>
<proteinExistence type="predicted"/>
<evidence type="ECO:0000256" key="2">
    <source>
        <dbReference type="ARBA" id="ARBA00023002"/>
    </source>
</evidence>
<dbReference type="InterPro" id="IPR036249">
    <property type="entry name" value="Thioredoxin-like_sf"/>
</dbReference>
<evidence type="ECO:0000256" key="1">
    <source>
        <dbReference type="ARBA" id="ARBA00022729"/>
    </source>
</evidence>
<protein>
    <submittedName>
        <fullName evidence="6">Thioredoxin domain-containing protein</fullName>
    </submittedName>
</protein>
<keyword evidence="1" id="KW-0732">Signal</keyword>
<gene>
    <name evidence="6" type="ORF">GQF03_00745</name>
</gene>
<reference evidence="6 7" key="1">
    <citation type="journal article" date="2014" name="Int. J. Syst. Evol. Microbiol.">
        <title>Sneathiella chungangensis sp. nov., isolated from a marine sand, and emended description of the genus Sneathiella.</title>
        <authorList>
            <person name="Siamphan C."/>
            <person name="Kim H."/>
            <person name="Lee J.S."/>
            <person name="Kim W."/>
        </authorList>
    </citation>
    <scope>NUCLEOTIDE SEQUENCE [LARGE SCALE GENOMIC DNA]</scope>
    <source>
        <strain evidence="6 7">KCTC 32476</strain>
    </source>
</reference>
<dbReference type="Pfam" id="PF18312">
    <property type="entry name" value="ScsC_N"/>
    <property type="match status" value="1"/>
</dbReference>
<sequence length="261" mass="28639">MSKPRKLSTASILSLCALIVLIGFGAYQYMMAKSEVTADEFGARVRAYLLANPQVLREVFAELTKQENAAAERDRKERVAALSEDLRNDGFSFVAGNPDGDVTIVEFFDYRCGYCKRSFPDLMKTVEEDGNIRLVLKEFPVLGPESVLAAQAAIAAAGQDKYMELHRAMMSVRGGLTLERILNMATDVGIDTEKLQTDMESEETRAVIEKNYRLAKILDIQGTPAFVIGDEFVPGAISHTDMLKFVAAAREKPAPAAGSES</sequence>
<dbReference type="InterPro" id="IPR001853">
    <property type="entry name" value="DSBA-like_thioredoxin_dom"/>
</dbReference>
<dbReference type="InterPro" id="IPR013766">
    <property type="entry name" value="Thioredoxin_domain"/>
</dbReference>
<keyword evidence="7" id="KW-1185">Reference proteome</keyword>
<dbReference type="Proteomes" id="UP000445696">
    <property type="component" value="Unassembled WGS sequence"/>
</dbReference>
<dbReference type="PANTHER" id="PTHR13887">
    <property type="entry name" value="GLUTATHIONE S-TRANSFERASE KAPPA"/>
    <property type="match status" value="1"/>
</dbReference>
<comment type="caution">
    <text evidence="6">The sequence shown here is derived from an EMBL/GenBank/DDBJ whole genome shotgun (WGS) entry which is preliminary data.</text>
</comment>
<dbReference type="GO" id="GO:0016491">
    <property type="term" value="F:oxidoreductase activity"/>
    <property type="evidence" value="ECO:0007669"/>
    <property type="project" value="UniProtKB-KW"/>
</dbReference>
<dbReference type="PANTHER" id="PTHR13887:SF14">
    <property type="entry name" value="DISULFIDE BOND FORMATION PROTEIN D"/>
    <property type="match status" value="1"/>
</dbReference>
<dbReference type="SUPFAM" id="SSF52833">
    <property type="entry name" value="Thioredoxin-like"/>
    <property type="match status" value="1"/>
</dbReference>
<dbReference type="CDD" id="cd03023">
    <property type="entry name" value="DsbA_Com1_like"/>
    <property type="match status" value="1"/>
</dbReference>
<dbReference type="Gene3D" id="3.40.30.10">
    <property type="entry name" value="Glutaredoxin"/>
    <property type="match status" value="1"/>
</dbReference>
<evidence type="ECO:0000259" key="5">
    <source>
        <dbReference type="PROSITE" id="PS51352"/>
    </source>
</evidence>
<dbReference type="Pfam" id="PF01323">
    <property type="entry name" value="DSBA"/>
    <property type="match status" value="1"/>
</dbReference>
<name>A0A845M910_9PROT</name>
<dbReference type="EMBL" id="WTVA01000001">
    <property type="protein sequence ID" value="MZR20855.1"/>
    <property type="molecule type" value="Genomic_DNA"/>
</dbReference>
<keyword evidence="3" id="KW-1015">Disulfide bond</keyword>
<dbReference type="AlphaFoldDB" id="A0A845M910"/>
<evidence type="ECO:0000313" key="6">
    <source>
        <dbReference type="EMBL" id="MZR20855.1"/>
    </source>
</evidence>
<evidence type="ECO:0000256" key="4">
    <source>
        <dbReference type="ARBA" id="ARBA00023284"/>
    </source>
</evidence>
<feature type="domain" description="Thioredoxin" evidence="5">
    <location>
        <begin position="70"/>
        <end position="251"/>
    </location>
</feature>
<dbReference type="RefSeq" id="WP_161337277.1">
    <property type="nucleotide sequence ID" value="NZ_JBHSDG010000002.1"/>
</dbReference>
<accession>A0A845M910</accession>
<evidence type="ECO:0000256" key="3">
    <source>
        <dbReference type="ARBA" id="ARBA00023157"/>
    </source>
</evidence>